<evidence type="ECO:0000313" key="4">
    <source>
        <dbReference type="Proteomes" id="UP000422764"/>
    </source>
</evidence>
<keyword evidence="1" id="KW-1133">Transmembrane helix</keyword>
<dbReference type="InterPro" id="IPR029058">
    <property type="entry name" value="AB_hydrolase_fold"/>
</dbReference>
<reference evidence="3 4" key="1">
    <citation type="submission" date="2019-12" db="EMBL/GenBank/DDBJ databases">
        <title>Genome sequenceing of Clostridium bovifaecis.</title>
        <authorList>
            <person name="Yao Y."/>
        </authorList>
    </citation>
    <scope>NUCLEOTIDE SEQUENCE [LARGE SCALE GENOMIC DNA]</scope>
    <source>
        <strain evidence="3 4">BXX</strain>
    </source>
</reference>
<dbReference type="InterPro" id="IPR051411">
    <property type="entry name" value="Polyketide_trans_af380"/>
</dbReference>
<evidence type="ECO:0000256" key="1">
    <source>
        <dbReference type="SAM" id="Phobius"/>
    </source>
</evidence>
<accession>A0A6I6ETA1</accession>
<protein>
    <submittedName>
        <fullName evidence="3">Alpha/beta fold hydrolase</fullName>
    </submittedName>
</protein>
<dbReference type="PANTHER" id="PTHR47751">
    <property type="entry name" value="SUPERFAMILY HYDROLASE, PUTATIVE (AFU_ORTHOLOGUE AFUA_2G16580)-RELATED"/>
    <property type="match status" value="1"/>
</dbReference>
<dbReference type="EMBL" id="CP046522">
    <property type="protein sequence ID" value="QGU94016.1"/>
    <property type="molecule type" value="Genomic_DNA"/>
</dbReference>
<dbReference type="Pfam" id="PF12146">
    <property type="entry name" value="Hydrolase_4"/>
    <property type="match status" value="1"/>
</dbReference>
<organism evidence="3 4">
    <name type="scientific">Clostridium bovifaecis</name>
    <dbReference type="NCBI Taxonomy" id="2184719"/>
    <lineage>
        <taxon>Bacteria</taxon>
        <taxon>Bacillati</taxon>
        <taxon>Bacillota</taxon>
        <taxon>Clostridia</taxon>
        <taxon>Eubacteriales</taxon>
        <taxon>Clostridiaceae</taxon>
        <taxon>Clostridium</taxon>
    </lineage>
</organism>
<dbReference type="AlphaFoldDB" id="A0A6I6ETA1"/>
<keyword evidence="1" id="KW-0472">Membrane</keyword>
<gene>
    <name evidence="3" type="ORF">GOM49_01685</name>
</gene>
<evidence type="ECO:0000313" key="3">
    <source>
        <dbReference type="EMBL" id="QGU94016.1"/>
    </source>
</evidence>
<dbReference type="SUPFAM" id="SSF53474">
    <property type="entry name" value="alpha/beta-Hydrolases"/>
    <property type="match status" value="1"/>
</dbReference>
<proteinExistence type="predicted"/>
<keyword evidence="1" id="KW-0812">Transmembrane</keyword>
<dbReference type="GO" id="GO:0016787">
    <property type="term" value="F:hydrolase activity"/>
    <property type="evidence" value="ECO:0007669"/>
    <property type="project" value="UniProtKB-KW"/>
</dbReference>
<feature type="domain" description="Serine aminopeptidase S33" evidence="2">
    <location>
        <begin position="79"/>
        <end position="193"/>
    </location>
</feature>
<name>A0A6I6ETA1_9CLOT</name>
<keyword evidence="4" id="KW-1185">Reference proteome</keyword>
<feature type="transmembrane region" description="Helical" evidence="1">
    <location>
        <begin position="5"/>
        <end position="26"/>
    </location>
</feature>
<dbReference type="PANTHER" id="PTHR47751:SF2">
    <property type="entry name" value="DLTD N-TERMINAL DOMAIN PROTEIN (AFU_ORTHOLOGUE AFUA_8G00380)-RELATED"/>
    <property type="match status" value="1"/>
</dbReference>
<dbReference type="Proteomes" id="UP000422764">
    <property type="component" value="Chromosome"/>
</dbReference>
<keyword evidence="3" id="KW-0378">Hydrolase</keyword>
<evidence type="ECO:0000259" key="2">
    <source>
        <dbReference type="Pfam" id="PF12146"/>
    </source>
</evidence>
<dbReference type="InterPro" id="IPR022742">
    <property type="entry name" value="Hydrolase_4"/>
</dbReference>
<dbReference type="Gene3D" id="3.40.50.1820">
    <property type="entry name" value="alpha/beta hydrolase"/>
    <property type="match status" value="1"/>
</dbReference>
<sequence length="305" mass="34346">MKGRIFKIGLVSIVTIWILILGAIIWHCNSIISSMVNGRIEDKDGKKLLKKYDKEIDKVETKTSDGIKLSAWRFKTNGPKGIVIVLHGMHGMDGGSLLDFGKFFKEAGYDAILLDMRAHGYSSGNEIGLGYTEVRDVNALLDWIKEKKEYKNKKIIVYGLSMGGSTAINAAAVRKDIDAVISVSAYESFESQIIDYMKKANVPKAMMSIYKPCFRLVLLLKYGMNPVKNSSINTIKKISPRPILLIHGDKDSQTSVQQAYHLKEKAGDNSELWVVKDKEHLVVEDILGEENAWYRDKILEFIKKN</sequence>